<name>A0ABU3Q958_9SPHN</name>
<feature type="transmembrane region" description="Helical" evidence="1">
    <location>
        <begin position="33"/>
        <end position="55"/>
    </location>
</feature>
<keyword evidence="3" id="KW-1185">Reference proteome</keyword>
<sequence>MAARVAVIPYGYALAALASALMARILPTTRADAATAGMIVSFAIYAAILLWAFAARGALRLWLWLGGVGLLVGLLLAWSLLAGAGR</sequence>
<gene>
    <name evidence="2" type="ORF">RQX22_13310</name>
</gene>
<dbReference type="EMBL" id="JAVUPU010000006">
    <property type="protein sequence ID" value="MDT9599934.1"/>
    <property type="molecule type" value="Genomic_DNA"/>
</dbReference>
<evidence type="ECO:0000313" key="2">
    <source>
        <dbReference type="EMBL" id="MDT9599934.1"/>
    </source>
</evidence>
<evidence type="ECO:0008006" key="4">
    <source>
        <dbReference type="Google" id="ProtNLM"/>
    </source>
</evidence>
<feature type="transmembrane region" description="Helical" evidence="1">
    <location>
        <begin position="6"/>
        <end position="26"/>
    </location>
</feature>
<keyword evidence="1" id="KW-0812">Transmembrane</keyword>
<organism evidence="2 3">
    <name type="scientific">Sphingosinicella rhizophila</name>
    <dbReference type="NCBI Taxonomy" id="3050082"/>
    <lineage>
        <taxon>Bacteria</taxon>
        <taxon>Pseudomonadati</taxon>
        <taxon>Pseudomonadota</taxon>
        <taxon>Alphaproteobacteria</taxon>
        <taxon>Sphingomonadales</taxon>
        <taxon>Sphingosinicellaceae</taxon>
        <taxon>Sphingosinicella</taxon>
    </lineage>
</organism>
<reference evidence="2 3" key="1">
    <citation type="submission" date="2023-05" db="EMBL/GenBank/DDBJ databases">
        <authorList>
            <person name="Guo Y."/>
        </authorList>
    </citation>
    <scope>NUCLEOTIDE SEQUENCE [LARGE SCALE GENOMIC DNA]</scope>
    <source>
        <strain evidence="2 3">GR2756</strain>
    </source>
</reference>
<keyword evidence="1" id="KW-1133">Transmembrane helix</keyword>
<dbReference type="Proteomes" id="UP001259572">
    <property type="component" value="Unassembled WGS sequence"/>
</dbReference>
<accession>A0ABU3Q958</accession>
<protein>
    <recommendedName>
        <fullName evidence="4">Iron transporter</fullName>
    </recommendedName>
</protein>
<dbReference type="RefSeq" id="WP_315727030.1">
    <property type="nucleotide sequence ID" value="NZ_JAVUPU010000006.1"/>
</dbReference>
<proteinExistence type="predicted"/>
<evidence type="ECO:0000313" key="3">
    <source>
        <dbReference type="Proteomes" id="UP001259572"/>
    </source>
</evidence>
<comment type="caution">
    <text evidence="2">The sequence shown here is derived from an EMBL/GenBank/DDBJ whole genome shotgun (WGS) entry which is preliminary data.</text>
</comment>
<keyword evidence="1" id="KW-0472">Membrane</keyword>
<evidence type="ECO:0000256" key="1">
    <source>
        <dbReference type="SAM" id="Phobius"/>
    </source>
</evidence>
<feature type="transmembrane region" description="Helical" evidence="1">
    <location>
        <begin position="61"/>
        <end position="81"/>
    </location>
</feature>